<dbReference type="HOGENOM" id="CLU_063236_5_2_9"/>
<dbReference type="AlphaFoldDB" id="A8RY53"/>
<name>A8RY53_ENTBW</name>
<dbReference type="SMART" id="SM00866">
    <property type="entry name" value="UTRA"/>
    <property type="match status" value="1"/>
</dbReference>
<dbReference type="SMART" id="SM00345">
    <property type="entry name" value="HTH_GNTR"/>
    <property type="match status" value="1"/>
</dbReference>
<protein>
    <recommendedName>
        <fullName evidence="4">Trehalose operon repressor</fullName>
    </recommendedName>
</protein>
<dbReference type="Gene3D" id="3.40.1410.10">
    <property type="entry name" value="Chorismate lyase-like"/>
    <property type="match status" value="1"/>
</dbReference>
<reference evidence="6 7" key="1">
    <citation type="submission" date="2007-08" db="EMBL/GenBank/DDBJ databases">
        <authorList>
            <person name="Fulton L."/>
            <person name="Clifton S."/>
            <person name="Fulton B."/>
            <person name="Xu J."/>
            <person name="Minx P."/>
            <person name="Pepin K.H."/>
            <person name="Johnson M."/>
            <person name="Thiruvilangam P."/>
            <person name="Bhonagiri V."/>
            <person name="Nash W.E."/>
            <person name="Mardis E.R."/>
            <person name="Wilson R.K."/>
        </authorList>
    </citation>
    <scope>NUCLEOTIDE SEQUENCE [LARGE SCALE GENOMIC DNA]</scope>
    <source>
        <strain evidence="7">ATCC BAA-613 / DSM 15670 / CCUG 46953 / JCM 12243 / WAL 16351</strain>
    </source>
</reference>
<keyword evidence="1" id="KW-0805">Transcription regulation</keyword>
<organism evidence="6 7">
    <name type="scientific">Enterocloster bolteae (strain ATCC BAA-613 / DSM 15670 / CCUG 46953 / JCM 12243 / WAL 16351)</name>
    <name type="common">Clostridium bolteae</name>
    <dbReference type="NCBI Taxonomy" id="411902"/>
    <lineage>
        <taxon>Bacteria</taxon>
        <taxon>Bacillati</taxon>
        <taxon>Bacillota</taxon>
        <taxon>Clostridia</taxon>
        <taxon>Lachnospirales</taxon>
        <taxon>Lachnospiraceae</taxon>
        <taxon>Enterocloster</taxon>
    </lineage>
</organism>
<dbReference type="PaxDb" id="411902-CLOBOL_05032"/>
<gene>
    <name evidence="6" type="ORF">CLOBOL_05032</name>
</gene>
<dbReference type="GO" id="GO:0003700">
    <property type="term" value="F:DNA-binding transcription factor activity"/>
    <property type="evidence" value="ECO:0007669"/>
    <property type="project" value="UniProtKB-UniRule"/>
</dbReference>
<dbReference type="EMBL" id="ABCC02000039">
    <property type="protein sequence ID" value="EDP14490.1"/>
    <property type="molecule type" value="Genomic_DNA"/>
</dbReference>
<dbReference type="GO" id="GO:0045892">
    <property type="term" value="P:negative regulation of DNA-templated transcription"/>
    <property type="evidence" value="ECO:0007669"/>
    <property type="project" value="TreeGrafter"/>
</dbReference>
<dbReference type="Pfam" id="PF00392">
    <property type="entry name" value="GntR"/>
    <property type="match status" value="1"/>
</dbReference>
<dbReference type="GO" id="GO:0003677">
    <property type="term" value="F:DNA binding"/>
    <property type="evidence" value="ECO:0007669"/>
    <property type="project" value="UniProtKB-UniRule"/>
</dbReference>
<dbReference type="Pfam" id="PF07702">
    <property type="entry name" value="UTRA"/>
    <property type="match status" value="1"/>
</dbReference>
<evidence type="ECO:0000256" key="4">
    <source>
        <dbReference type="NCBIfam" id="TIGR02404"/>
    </source>
</evidence>
<dbReference type="CDD" id="cd07377">
    <property type="entry name" value="WHTH_GntR"/>
    <property type="match status" value="1"/>
</dbReference>
<evidence type="ECO:0000256" key="2">
    <source>
        <dbReference type="ARBA" id="ARBA00023125"/>
    </source>
</evidence>
<dbReference type="InterPro" id="IPR036388">
    <property type="entry name" value="WH-like_DNA-bd_sf"/>
</dbReference>
<dbReference type="PRINTS" id="PR00035">
    <property type="entry name" value="HTHGNTR"/>
</dbReference>
<keyword evidence="3" id="KW-0804">Transcription</keyword>
<dbReference type="InterPro" id="IPR028978">
    <property type="entry name" value="Chorismate_lyase_/UTRA_dom_sf"/>
</dbReference>
<dbReference type="PANTHER" id="PTHR44846:SF12">
    <property type="entry name" value="HTH-TYPE TRANSCRIPTIONAL REGULATOR TRER"/>
    <property type="match status" value="1"/>
</dbReference>
<reference evidence="6 7" key="2">
    <citation type="submission" date="2007-09" db="EMBL/GenBank/DDBJ databases">
        <title>Draft genome sequence of Clostridium bolteae (ATCC BAA-613).</title>
        <authorList>
            <person name="Sudarsanam P."/>
            <person name="Ley R."/>
            <person name="Guruge J."/>
            <person name="Turnbaugh P.J."/>
            <person name="Mahowald M."/>
            <person name="Liep D."/>
            <person name="Gordon J."/>
        </authorList>
    </citation>
    <scope>NUCLEOTIDE SEQUENCE [LARGE SCALE GENOMIC DNA]</scope>
    <source>
        <strain evidence="7">ATCC BAA-613 / DSM 15670 / CCUG 46953 / JCM 12243 / WAL 16351</strain>
    </source>
</reference>
<dbReference type="PANTHER" id="PTHR44846">
    <property type="entry name" value="MANNOSYL-D-GLYCERATE TRANSPORT/METABOLISM SYSTEM REPRESSOR MNGR-RELATED"/>
    <property type="match status" value="1"/>
</dbReference>
<evidence type="ECO:0000256" key="1">
    <source>
        <dbReference type="ARBA" id="ARBA00023015"/>
    </source>
</evidence>
<dbReference type="InterPro" id="IPR036390">
    <property type="entry name" value="WH_DNA-bd_sf"/>
</dbReference>
<evidence type="ECO:0000256" key="3">
    <source>
        <dbReference type="ARBA" id="ARBA00023163"/>
    </source>
</evidence>
<accession>A8RY53</accession>
<dbReference type="InterPro" id="IPR012770">
    <property type="entry name" value="TreR"/>
</dbReference>
<dbReference type="Gene3D" id="1.10.10.10">
    <property type="entry name" value="Winged helix-like DNA-binding domain superfamily/Winged helix DNA-binding domain"/>
    <property type="match status" value="1"/>
</dbReference>
<dbReference type="SUPFAM" id="SSF64288">
    <property type="entry name" value="Chorismate lyase-like"/>
    <property type="match status" value="1"/>
</dbReference>
<dbReference type="eggNOG" id="COG2188">
    <property type="taxonomic scope" value="Bacteria"/>
</dbReference>
<sequence>MYEVYMAKTKYNEIYMALREKMEDGTYGFQELLPSENTLVKEFDCSRNTIRRAIGQLASEGYVQSIHGKGVRIIYQPGQQQSEFILGGIESLKEAVARNRKNYTTRVVCFAELTVDETIQRRTTFPVGAQIYYIQRVRCIEGEALIIDHNYFLKDVVRDLTPEIAERSIYEYMEKDLGESIVTTKRKMTVERVNQIDETYLDLKDYNCMAVVSSMTYNKEGVMFEFTQSRHRPDRFVFYDLAHRTK</sequence>
<evidence type="ECO:0000259" key="5">
    <source>
        <dbReference type="PROSITE" id="PS50949"/>
    </source>
</evidence>
<keyword evidence="2" id="KW-0238">DNA-binding</keyword>
<evidence type="ECO:0000313" key="7">
    <source>
        <dbReference type="Proteomes" id="UP000005396"/>
    </source>
</evidence>
<proteinExistence type="predicted"/>
<dbReference type="InterPro" id="IPR050679">
    <property type="entry name" value="Bact_HTH_transcr_reg"/>
</dbReference>
<dbReference type="Proteomes" id="UP000005396">
    <property type="component" value="Unassembled WGS sequence"/>
</dbReference>
<dbReference type="SUPFAM" id="SSF46785">
    <property type="entry name" value="Winged helix' DNA-binding domain"/>
    <property type="match status" value="1"/>
</dbReference>
<dbReference type="InterPro" id="IPR011663">
    <property type="entry name" value="UTRA"/>
</dbReference>
<dbReference type="NCBIfam" id="TIGR02404">
    <property type="entry name" value="trehalos_R_Bsub"/>
    <property type="match status" value="1"/>
</dbReference>
<feature type="domain" description="HTH gntR-type" evidence="5">
    <location>
        <begin position="8"/>
        <end position="76"/>
    </location>
</feature>
<comment type="caution">
    <text evidence="6">The sequence shown here is derived from an EMBL/GenBank/DDBJ whole genome shotgun (WGS) entry which is preliminary data.</text>
</comment>
<evidence type="ECO:0000313" key="6">
    <source>
        <dbReference type="EMBL" id="EDP14490.1"/>
    </source>
</evidence>
<dbReference type="InterPro" id="IPR000524">
    <property type="entry name" value="Tscrpt_reg_HTH_GntR"/>
</dbReference>
<dbReference type="PROSITE" id="PS50949">
    <property type="entry name" value="HTH_GNTR"/>
    <property type="match status" value="1"/>
</dbReference>